<evidence type="ECO:0000313" key="2">
    <source>
        <dbReference type="Proteomes" id="UP000677913"/>
    </source>
</evidence>
<comment type="caution">
    <text evidence="1">The sequence shown here is derived from an EMBL/GenBank/DDBJ whole genome shotgun (WGS) entry which is preliminary data.</text>
</comment>
<accession>A0A8J7WLQ5</accession>
<sequence>MKYAYEATLAVARNTQHDGAPLQGGRASGAPTTAVSAGLCGGEVAEPLDGLAVAPAVLPGDPADFVAGAGG</sequence>
<protein>
    <submittedName>
        <fullName evidence="1">Uncharacterized protein</fullName>
    </submittedName>
</protein>
<dbReference type="AlphaFoldDB" id="A0A8J7WLQ5"/>
<name>A0A8J7WLQ5_9ACTN</name>
<reference evidence="1" key="1">
    <citation type="submission" date="2021-04" db="EMBL/GenBank/DDBJ databases">
        <title>Genome based classification of Actinospica acidithermotolerans sp. nov., an actinobacterium isolated from an Indonesian hot spring.</title>
        <authorList>
            <person name="Kusuma A.B."/>
            <person name="Putra K.E."/>
            <person name="Nafisah S."/>
            <person name="Loh J."/>
            <person name="Nouioui I."/>
            <person name="Goodfellow M."/>
        </authorList>
    </citation>
    <scope>NUCLEOTIDE SEQUENCE</scope>
    <source>
        <strain evidence="1">DSM 45618</strain>
    </source>
</reference>
<keyword evidence="2" id="KW-1185">Reference proteome</keyword>
<dbReference type="Proteomes" id="UP000677913">
    <property type="component" value="Unassembled WGS sequence"/>
</dbReference>
<dbReference type="RefSeq" id="WP_211464349.1">
    <property type="nucleotide sequence ID" value="NZ_JAGSXH010000007.1"/>
</dbReference>
<proteinExistence type="predicted"/>
<evidence type="ECO:0000313" key="1">
    <source>
        <dbReference type="EMBL" id="MBS2962069.1"/>
    </source>
</evidence>
<dbReference type="EMBL" id="JAGSXH010000007">
    <property type="protein sequence ID" value="MBS2962069.1"/>
    <property type="molecule type" value="Genomic_DNA"/>
</dbReference>
<gene>
    <name evidence="1" type="ORF">KGA66_03345</name>
</gene>
<organism evidence="1 2">
    <name type="scientific">Actinocrinis puniceicyclus</name>
    <dbReference type="NCBI Taxonomy" id="977794"/>
    <lineage>
        <taxon>Bacteria</taxon>
        <taxon>Bacillati</taxon>
        <taxon>Actinomycetota</taxon>
        <taxon>Actinomycetes</taxon>
        <taxon>Catenulisporales</taxon>
        <taxon>Actinospicaceae</taxon>
        <taxon>Actinocrinis</taxon>
    </lineage>
</organism>